<dbReference type="PANTHER" id="PTHR43157:SF31">
    <property type="entry name" value="PHOSPHATIDYLINOSITOL-GLYCAN BIOSYNTHESIS CLASS F PROTEIN"/>
    <property type="match status" value="1"/>
</dbReference>
<dbReference type="PRINTS" id="PR00080">
    <property type="entry name" value="SDRFAMILY"/>
</dbReference>
<keyword evidence="1" id="KW-0560">Oxidoreductase</keyword>
<comment type="similarity">
    <text evidence="2">Belongs to the short-chain dehydrogenases/reductases (SDR) family.</text>
</comment>
<dbReference type="PRINTS" id="PR00081">
    <property type="entry name" value="GDHRDH"/>
</dbReference>
<dbReference type="Gene3D" id="3.40.50.720">
    <property type="entry name" value="NAD(P)-binding Rossmann-like Domain"/>
    <property type="match status" value="1"/>
</dbReference>
<evidence type="ECO:0000256" key="1">
    <source>
        <dbReference type="ARBA" id="ARBA00023002"/>
    </source>
</evidence>
<keyword evidence="4" id="KW-1185">Reference proteome</keyword>
<organism evidence="3 4">
    <name type="scientific">Actinomadura napierensis</name>
    <dbReference type="NCBI Taxonomy" id="267854"/>
    <lineage>
        <taxon>Bacteria</taxon>
        <taxon>Bacillati</taxon>
        <taxon>Actinomycetota</taxon>
        <taxon>Actinomycetes</taxon>
        <taxon>Streptosporangiales</taxon>
        <taxon>Thermomonosporaceae</taxon>
        <taxon>Actinomadura</taxon>
    </lineage>
</organism>
<comment type="caution">
    <text evidence="3">The sequence shown here is derived from an EMBL/GenBank/DDBJ whole genome shotgun (WGS) entry which is preliminary data.</text>
</comment>
<gene>
    <name evidence="3" type="ORF">GCM10009727_53880</name>
</gene>
<dbReference type="PANTHER" id="PTHR43157">
    <property type="entry name" value="PHOSPHATIDYLINOSITOL-GLYCAN BIOSYNTHESIS CLASS F PROTEIN-RELATED"/>
    <property type="match status" value="1"/>
</dbReference>
<accession>A0ABP5LM54</accession>
<dbReference type="Pfam" id="PF00106">
    <property type="entry name" value="adh_short"/>
    <property type="match status" value="1"/>
</dbReference>
<dbReference type="Proteomes" id="UP001501020">
    <property type="component" value="Unassembled WGS sequence"/>
</dbReference>
<sequence length="282" mass="30108">MVTGASSGIGLETARALAARGAVVGMVCRSAPRGEAAMRSIRDGLPQARLRLFLADLSSQRDVRRVAAEVEARLPELGVLVNNAGLVSRDLRTGEDGIELQFATNYLAVYLLSSLLTGTLARNAPARIVNVASGVHGRARMDWDDLAAPRSYNAFQAYARSKFAVIAHTAALGRRLAGTGVTVNAVEPGLTRTALLDDAGVGAFRLVRRFLRFAPTADEAARHCVRLACDPELASVTGAYFRRAKQATAAEATRAPETQARLERLSVELTGSTRPSTQERNP</sequence>
<dbReference type="SUPFAM" id="SSF51735">
    <property type="entry name" value="NAD(P)-binding Rossmann-fold domains"/>
    <property type="match status" value="1"/>
</dbReference>
<reference evidence="4" key="1">
    <citation type="journal article" date="2019" name="Int. J. Syst. Evol. Microbiol.">
        <title>The Global Catalogue of Microorganisms (GCM) 10K type strain sequencing project: providing services to taxonomists for standard genome sequencing and annotation.</title>
        <authorList>
            <consortium name="The Broad Institute Genomics Platform"/>
            <consortium name="The Broad Institute Genome Sequencing Center for Infectious Disease"/>
            <person name="Wu L."/>
            <person name="Ma J."/>
        </authorList>
    </citation>
    <scope>NUCLEOTIDE SEQUENCE [LARGE SCALE GENOMIC DNA]</scope>
    <source>
        <strain evidence="4">JCM 13850</strain>
    </source>
</reference>
<protein>
    <submittedName>
        <fullName evidence="3">SDR family oxidoreductase</fullName>
    </submittedName>
</protein>
<evidence type="ECO:0000256" key="2">
    <source>
        <dbReference type="RuleBase" id="RU000363"/>
    </source>
</evidence>
<dbReference type="InterPro" id="IPR002347">
    <property type="entry name" value="SDR_fam"/>
</dbReference>
<evidence type="ECO:0000313" key="4">
    <source>
        <dbReference type="Proteomes" id="UP001501020"/>
    </source>
</evidence>
<dbReference type="EMBL" id="BAAAMR010000053">
    <property type="protein sequence ID" value="GAA2149974.1"/>
    <property type="molecule type" value="Genomic_DNA"/>
</dbReference>
<name>A0ABP5LM54_9ACTN</name>
<evidence type="ECO:0000313" key="3">
    <source>
        <dbReference type="EMBL" id="GAA2149974.1"/>
    </source>
</evidence>
<proteinExistence type="inferred from homology"/>
<dbReference type="InterPro" id="IPR036291">
    <property type="entry name" value="NAD(P)-bd_dom_sf"/>
</dbReference>